<sequence>MRMELALLRNMWPAVWLSAALVAGCGDVEVAPTENRVPSAGHSLDEERQPDLVVTAVETPPSARPGDDVTASARVCNQGTEWGEAQVHFYLSADEVLSADDTWVGDGWLMPLHAGRCSTQSVQFTAPDEWAALHRVVAVVESKGLLPESDGSNNLRAGPLLGVGYKPDFVVTAVDAPASLRPWEFTTAAVTVCNQGTEWGQLSVELLLSPDPASLAGARHIGAMPGVEVWPGTCVTQDAFLNVPEAHDTPVHLVAVVNRLSSWEEFSEANNVYDAGPRGVGDGPDLVISEVTAPSSSLSDASFTSRVTLCNQGTQGAEGAFRLVLSSDSEISEMDTLLAAGNVGPLEPGQCATQDVAVQASLGGSESASYLGAIAGDGYTQELNANNNTRATGPIAVGSGPDFVISQLSVPPSVSWDARFPASVTVCNQGTLAGATDAGLFLVTGPDDQPSEFMAVGALFTGYLEPGQCASQELFVGAWPTNAHFYAPWHLMAVADRTSAQWELVESNNSRTSSALVLE</sequence>
<dbReference type="InterPro" id="IPR013783">
    <property type="entry name" value="Ig-like_fold"/>
</dbReference>
<dbReference type="PROSITE" id="PS51257">
    <property type="entry name" value="PROKAR_LIPOPROTEIN"/>
    <property type="match status" value="1"/>
</dbReference>
<dbReference type="Gene3D" id="2.60.40.10">
    <property type="entry name" value="Immunoglobulins"/>
    <property type="match status" value="4"/>
</dbReference>
<dbReference type="Proteomes" id="UP001611383">
    <property type="component" value="Chromosome"/>
</dbReference>
<keyword evidence="4" id="KW-1185">Reference proteome</keyword>
<accession>A0ABY9WNB5</accession>
<keyword evidence="1" id="KW-0732">Signal</keyword>
<evidence type="ECO:0000259" key="2">
    <source>
        <dbReference type="Pfam" id="PF07705"/>
    </source>
</evidence>
<dbReference type="RefSeq" id="WP_395819564.1">
    <property type="nucleotide sequence ID" value="NZ_CP043494.1"/>
</dbReference>
<organism evidence="3 4">
    <name type="scientific">Archangium minus</name>
    <dbReference type="NCBI Taxonomy" id="83450"/>
    <lineage>
        <taxon>Bacteria</taxon>
        <taxon>Pseudomonadati</taxon>
        <taxon>Myxococcota</taxon>
        <taxon>Myxococcia</taxon>
        <taxon>Myxococcales</taxon>
        <taxon>Cystobacterineae</taxon>
        <taxon>Archangiaceae</taxon>
        <taxon>Archangium</taxon>
    </lineage>
</organism>
<name>A0ABY9WNB5_9BACT</name>
<dbReference type="EMBL" id="CP043494">
    <property type="protein sequence ID" value="WNG45218.1"/>
    <property type="molecule type" value="Genomic_DNA"/>
</dbReference>
<reference evidence="3 4" key="1">
    <citation type="submission" date="2019-08" db="EMBL/GenBank/DDBJ databases">
        <title>Archangium and Cystobacter genomes.</title>
        <authorList>
            <person name="Chen I.-C.K."/>
            <person name="Wielgoss S."/>
        </authorList>
    </citation>
    <scope>NUCLEOTIDE SEQUENCE [LARGE SCALE GENOMIC DNA]</scope>
    <source>
        <strain evidence="3 4">Cbm 6</strain>
    </source>
</reference>
<proteinExistence type="predicted"/>
<gene>
    <name evidence="3" type="ORF">F0U60_14700</name>
</gene>
<evidence type="ECO:0000256" key="1">
    <source>
        <dbReference type="SAM" id="SignalP"/>
    </source>
</evidence>
<feature type="chain" id="PRO_5047274336" description="CARDB domain-containing protein" evidence="1">
    <location>
        <begin position="20"/>
        <end position="519"/>
    </location>
</feature>
<evidence type="ECO:0000313" key="3">
    <source>
        <dbReference type="EMBL" id="WNG45218.1"/>
    </source>
</evidence>
<dbReference type="Pfam" id="PF07705">
    <property type="entry name" value="CARDB"/>
    <property type="match status" value="2"/>
</dbReference>
<feature type="domain" description="CARDB" evidence="2">
    <location>
        <begin position="49"/>
        <end position="155"/>
    </location>
</feature>
<evidence type="ECO:0000313" key="4">
    <source>
        <dbReference type="Proteomes" id="UP001611383"/>
    </source>
</evidence>
<protein>
    <recommendedName>
        <fullName evidence="2">CARDB domain-containing protein</fullName>
    </recommendedName>
</protein>
<feature type="domain" description="CARDB" evidence="2">
    <location>
        <begin position="284"/>
        <end position="391"/>
    </location>
</feature>
<dbReference type="InterPro" id="IPR011635">
    <property type="entry name" value="CARDB"/>
</dbReference>
<feature type="signal peptide" evidence="1">
    <location>
        <begin position="1"/>
        <end position="19"/>
    </location>
</feature>